<dbReference type="Proteomes" id="UP000091820">
    <property type="component" value="Unassembled WGS sequence"/>
</dbReference>
<dbReference type="Gene3D" id="3.40.50.1820">
    <property type="entry name" value="alpha/beta hydrolase"/>
    <property type="match status" value="1"/>
</dbReference>
<evidence type="ECO:0000256" key="3">
    <source>
        <dbReference type="ARBA" id="ARBA00022525"/>
    </source>
</evidence>
<evidence type="ECO:0000256" key="4">
    <source>
        <dbReference type="RuleBase" id="RU004262"/>
    </source>
</evidence>
<sequence>MYRKKFKFPTLKMHFSTSIYIMFICICAEALILNEIDLKNFFRSGALDANILRCFLRNRNTCPSPYIEYRLYTPKSSRHGIKLNVHNPFTMYQGGFSKHRETVFIVHGFNGTSIDRHLQYLRDAYLSRDYNVISVDWMPLARYPCYLHSLINTRLTAQCTAQIYSFLTHNGAIREKMTCVGHSLGAHICGMVSNHLSIKQYRIIGLDPARPLIERKKSNHFRLSLDDAKVIQVIHTNAGFLGQEGNSGHLNYCINGGRVQPYCKGNPIRRSRCSHFLSICYLASAVFKHKKYLGVPCPDGCVDISGPQRLPLSRRNPLSLIAQLQELYIGNDAPDDAKGCYCIDVPFAKHCPFSEVT</sequence>
<protein>
    <recommendedName>
        <fullName evidence="5">Lipase domain-containing protein</fullName>
    </recommendedName>
</protein>
<evidence type="ECO:0000313" key="7">
    <source>
        <dbReference type="Proteomes" id="UP000091820"/>
    </source>
</evidence>
<dbReference type="GO" id="GO:0005615">
    <property type="term" value="C:extracellular space"/>
    <property type="evidence" value="ECO:0007669"/>
    <property type="project" value="TreeGrafter"/>
</dbReference>
<dbReference type="InterPro" id="IPR000734">
    <property type="entry name" value="TAG_lipase"/>
</dbReference>
<dbReference type="Pfam" id="PF00151">
    <property type="entry name" value="Lipase"/>
    <property type="match status" value="1"/>
</dbReference>
<dbReference type="STRING" id="37001.A0A1A9WZW6"/>
<accession>A0A1A9WZW6</accession>
<dbReference type="PANTHER" id="PTHR11610">
    <property type="entry name" value="LIPASE"/>
    <property type="match status" value="1"/>
</dbReference>
<dbReference type="FunFam" id="3.40.50.1820:FF:000348">
    <property type="entry name" value="Uncharacterized protein, isoform C"/>
    <property type="match status" value="1"/>
</dbReference>
<reference evidence="6" key="2">
    <citation type="submission" date="2020-05" db="UniProtKB">
        <authorList>
            <consortium name="EnsemblMetazoa"/>
        </authorList>
    </citation>
    <scope>IDENTIFICATION</scope>
    <source>
        <strain evidence="6">IAEA</strain>
    </source>
</reference>
<name>A0A1A9WZW6_9MUSC</name>
<reference evidence="7" key="1">
    <citation type="submission" date="2014-03" db="EMBL/GenBank/DDBJ databases">
        <authorList>
            <person name="Aksoy S."/>
            <person name="Warren W."/>
            <person name="Wilson R.K."/>
        </authorList>
    </citation>
    <scope>NUCLEOTIDE SEQUENCE [LARGE SCALE GENOMIC DNA]</scope>
    <source>
        <strain evidence="7">IAEA</strain>
    </source>
</reference>
<proteinExistence type="inferred from homology"/>
<comment type="subcellular location">
    <subcellularLocation>
        <location evidence="1">Secreted</location>
    </subcellularLocation>
</comment>
<dbReference type="InterPro" id="IPR029058">
    <property type="entry name" value="AB_hydrolase_fold"/>
</dbReference>
<dbReference type="InterPro" id="IPR013818">
    <property type="entry name" value="Lipase"/>
</dbReference>
<dbReference type="SUPFAM" id="SSF53474">
    <property type="entry name" value="alpha/beta-Hydrolases"/>
    <property type="match status" value="1"/>
</dbReference>
<keyword evidence="7" id="KW-1185">Reference proteome</keyword>
<evidence type="ECO:0000313" key="6">
    <source>
        <dbReference type="EnsemblMetazoa" id="GBRI039084-PA"/>
    </source>
</evidence>
<dbReference type="GO" id="GO:0017171">
    <property type="term" value="F:serine hydrolase activity"/>
    <property type="evidence" value="ECO:0007669"/>
    <property type="project" value="TreeGrafter"/>
</dbReference>
<feature type="domain" description="Lipase" evidence="5">
    <location>
        <begin position="67"/>
        <end position="298"/>
    </location>
</feature>
<dbReference type="GO" id="GO:0016042">
    <property type="term" value="P:lipid catabolic process"/>
    <property type="evidence" value="ECO:0007669"/>
    <property type="project" value="TreeGrafter"/>
</dbReference>
<comment type="similarity">
    <text evidence="2 4">Belongs to the AB hydrolase superfamily. Lipase family.</text>
</comment>
<evidence type="ECO:0000256" key="1">
    <source>
        <dbReference type="ARBA" id="ARBA00004613"/>
    </source>
</evidence>
<organism evidence="6 7">
    <name type="scientific">Glossina brevipalpis</name>
    <dbReference type="NCBI Taxonomy" id="37001"/>
    <lineage>
        <taxon>Eukaryota</taxon>
        <taxon>Metazoa</taxon>
        <taxon>Ecdysozoa</taxon>
        <taxon>Arthropoda</taxon>
        <taxon>Hexapoda</taxon>
        <taxon>Insecta</taxon>
        <taxon>Pterygota</taxon>
        <taxon>Neoptera</taxon>
        <taxon>Endopterygota</taxon>
        <taxon>Diptera</taxon>
        <taxon>Brachycera</taxon>
        <taxon>Muscomorpha</taxon>
        <taxon>Hippoboscoidea</taxon>
        <taxon>Glossinidae</taxon>
        <taxon>Glossina</taxon>
    </lineage>
</organism>
<dbReference type="EnsemblMetazoa" id="GBRI039084-RA">
    <property type="protein sequence ID" value="GBRI039084-PA"/>
    <property type="gene ID" value="GBRI039084"/>
</dbReference>
<evidence type="ECO:0000256" key="2">
    <source>
        <dbReference type="ARBA" id="ARBA00010701"/>
    </source>
</evidence>
<dbReference type="GO" id="GO:0016298">
    <property type="term" value="F:lipase activity"/>
    <property type="evidence" value="ECO:0007669"/>
    <property type="project" value="InterPro"/>
</dbReference>
<dbReference type="PANTHER" id="PTHR11610:SF36">
    <property type="entry name" value="LIPASE MEMBER H-A-LIKE PROTEIN"/>
    <property type="match status" value="1"/>
</dbReference>
<keyword evidence="3" id="KW-0964">Secreted</keyword>
<dbReference type="VEuPathDB" id="VectorBase:GBRI039084"/>
<dbReference type="AlphaFoldDB" id="A0A1A9WZW6"/>
<evidence type="ECO:0000259" key="5">
    <source>
        <dbReference type="Pfam" id="PF00151"/>
    </source>
</evidence>